<feature type="transmembrane region" description="Helical" evidence="2">
    <location>
        <begin position="97"/>
        <end position="123"/>
    </location>
</feature>
<dbReference type="EMBL" id="JABEXW010000540">
    <property type="protein sequence ID" value="KAF4962447.1"/>
    <property type="molecule type" value="Genomic_DNA"/>
</dbReference>
<feature type="region of interest" description="Disordered" evidence="1">
    <location>
        <begin position="1"/>
        <end position="88"/>
    </location>
</feature>
<feature type="compositionally biased region" description="Low complexity" evidence="1">
    <location>
        <begin position="148"/>
        <end position="165"/>
    </location>
</feature>
<proteinExistence type="predicted"/>
<accession>A0A8H4X592</accession>
<evidence type="ECO:0000313" key="3">
    <source>
        <dbReference type="EMBL" id="KAF4962447.1"/>
    </source>
</evidence>
<reference evidence="3" key="2">
    <citation type="submission" date="2020-05" db="EMBL/GenBank/DDBJ databases">
        <authorList>
            <person name="Kim H.-S."/>
            <person name="Proctor R.H."/>
            <person name="Brown D.W."/>
        </authorList>
    </citation>
    <scope>NUCLEOTIDE SEQUENCE</scope>
    <source>
        <strain evidence="3">NRRL 20472</strain>
    </source>
</reference>
<protein>
    <submittedName>
        <fullName evidence="3">Uncharacterized protein</fullName>
    </submittedName>
</protein>
<dbReference type="Proteomes" id="UP000622797">
    <property type="component" value="Unassembled WGS sequence"/>
</dbReference>
<reference evidence="3" key="1">
    <citation type="journal article" date="2020" name="BMC Genomics">
        <title>Correction to: Identification and distribution of gene clusters required for synthesis of sphingolipid metabolism inhibitors in diverse species of the filamentous fungus Fusarium.</title>
        <authorList>
            <person name="Kim H.S."/>
            <person name="Lohmar J.M."/>
            <person name="Busman M."/>
            <person name="Brown D.W."/>
            <person name="Naumann T.A."/>
            <person name="Divon H.H."/>
            <person name="Lysoe E."/>
            <person name="Uhlig S."/>
            <person name="Proctor R.H."/>
        </authorList>
    </citation>
    <scope>NUCLEOTIDE SEQUENCE</scope>
    <source>
        <strain evidence="3">NRRL 20472</strain>
    </source>
</reference>
<evidence type="ECO:0000313" key="4">
    <source>
        <dbReference type="Proteomes" id="UP000622797"/>
    </source>
</evidence>
<name>A0A8H4X592_9HYPO</name>
<keyword evidence="2" id="KW-1133">Transmembrane helix</keyword>
<evidence type="ECO:0000256" key="1">
    <source>
        <dbReference type="SAM" id="MobiDB-lite"/>
    </source>
</evidence>
<keyword evidence="2" id="KW-0812">Transmembrane</keyword>
<sequence>MTAQFDTAPEVVPSDNLPQVVNHETDQTHWSHHQSHNSYASPTSEAPSYNFTQPQYGQHAPPPVPVKEDHASQAHANADSTSSEREKKSRKGGCSCLVIALIIALAIACAAVVGLAAATGVAFKRAHDKDAELVALRASAADVFASSSDVPTATSTDSSPSSTATDADETVDITNGCSAKKDTISGTSYTSDFFNNAKFTMYCNTNAPRDPIFSLFSGSFHGCIEACSNWNNNNKTKADTCEGVSFVPFWADIDKAAGNDAPGDCYLKPGPQSKGKLDDAPDTHAALLK</sequence>
<organism evidence="3 4">
    <name type="scientific">Fusarium sarcochroum</name>
    <dbReference type="NCBI Taxonomy" id="1208366"/>
    <lineage>
        <taxon>Eukaryota</taxon>
        <taxon>Fungi</taxon>
        <taxon>Dikarya</taxon>
        <taxon>Ascomycota</taxon>
        <taxon>Pezizomycotina</taxon>
        <taxon>Sordariomycetes</taxon>
        <taxon>Hypocreomycetidae</taxon>
        <taxon>Hypocreales</taxon>
        <taxon>Nectriaceae</taxon>
        <taxon>Fusarium</taxon>
        <taxon>Fusarium lateritium species complex</taxon>
    </lineage>
</organism>
<dbReference type="OrthoDB" id="5358884at2759"/>
<feature type="compositionally biased region" description="Polar residues" evidence="1">
    <location>
        <begin position="36"/>
        <end position="56"/>
    </location>
</feature>
<keyword evidence="2" id="KW-0472">Membrane</keyword>
<evidence type="ECO:0000256" key="2">
    <source>
        <dbReference type="SAM" id="Phobius"/>
    </source>
</evidence>
<gene>
    <name evidence="3" type="ORF">FSARC_9476</name>
</gene>
<feature type="region of interest" description="Disordered" evidence="1">
    <location>
        <begin position="148"/>
        <end position="168"/>
    </location>
</feature>
<keyword evidence="4" id="KW-1185">Reference proteome</keyword>
<comment type="caution">
    <text evidence="3">The sequence shown here is derived from an EMBL/GenBank/DDBJ whole genome shotgun (WGS) entry which is preliminary data.</text>
</comment>
<dbReference type="AlphaFoldDB" id="A0A8H4X592"/>